<comment type="caution">
    <text evidence="1">The sequence shown here is derived from an EMBL/GenBank/DDBJ whole genome shotgun (WGS) entry which is preliminary data.</text>
</comment>
<evidence type="ECO:0000313" key="1">
    <source>
        <dbReference type="EMBL" id="KKL76011.1"/>
    </source>
</evidence>
<reference evidence="1" key="1">
    <citation type="journal article" date="2015" name="Nature">
        <title>Complex archaea that bridge the gap between prokaryotes and eukaryotes.</title>
        <authorList>
            <person name="Spang A."/>
            <person name="Saw J.H."/>
            <person name="Jorgensen S.L."/>
            <person name="Zaremba-Niedzwiedzka K."/>
            <person name="Martijn J."/>
            <person name="Lind A.E."/>
            <person name="van Eijk R."/>
            <person name="Schleper C."/>
            <person name="Guy L."/>
            <person name="Ettema T.J."/>
        </authorList>
    </citation>
    <scope>NUCLEOTIDE SEQUENCE</scope>
</reference>
<proteinExistence type="predicted"/>
<sequence>MENVKQLIVKEVEKIKVSLTAYRASHTLLEEELSKNEKYIDELVDALAEYKVVWDIIEKEENDIDINDVYEGKTNG</sequence>
<gene>
    <name evidence="1" type="ORF">LCGC14_2049240</name>
</gene>
<protein>
    <submittedName>
        <fullName evidence="1">Uncharacterized protein</fullName>
    </submittedName>
</protein>
<dbReference type="EMBL" id="LAZR01024186">
    <property type="protein sequence ID" value="KKL76011.1"/>
    <property type="molecule type" value="Genomic_DNA"/>
</dbReference>
<organism evidence="1">
    <name type="scientific">marine sediment metagenome</name>
    <dbReference type="NCBI Taxonomy" id="412755"/>
    <lineage>
        <taxon>unclassified sequences</taxon>
        <taxon>metagenomes</taxon>
        <taxon>ecological metagenomes</taxon>
    </lineage>
</organism>
<accession>A0A0F9FC22</accession>
<feature type="non-terminal residue" evidence="1">
    <location>
        <position position="76"/>
    </location>
</feature>
<dbReference type="AlphaFoldDB" id="A0A0F9FC22"/>
<name>A0A0F9FC22_9ZZZZ</name>